<dbReference type="AlphaFoldDB" id="A0A843AN24"/>
<dbReference type="RefSeq" id="WP_276699251.1">
    <property type="nucleotide sequence ID" value="NZ_JADIIL010000026.1"/>
</dbReference>
<feature type="transmembrane region" description="Helical" evidence="1">
    <location>
        <begin position="119"/>
        <end position="139"/>
    </location>
</feature>
<feature type="transmembrane region" description="Helical" evidence="1">
    <location>
        <begin position="269"/>
        <end position="290"/>
    </location>
</feature>
<feature type="transmembrane region" description="Helical" evidence="1">
    <location>
        <begin position="69"/>
        <end position="89"/>
    </location>
</feature>
<keyword evidence="1" id="KW-0812">Transmembrane</keyword>
<feature type="transmembrane region" description="Helical" evidence="1">
    <location>
        <begin position="151"/>
        <end position="169"/>
    </location>
</feature>
<evidence type="ECO:0000313" key="3">
    <source>
        <dbReference type="Proteomes" id="UP000606900"/>
    </source>
</evidence>
<protein>
    <submittedName>
        <fullName evidence="2">Uncharacterized protein</fullName>
    </submittedName>
</protein>
<reference evidence="2" key="1">
    <citation type="submission" date="2020-10" db="EMBL/GenBank/DDBJ databases">
        <title>Dehalococcoides mccartyi of a TCE/Cr reducing biochatode.</title>
        <authorList>
            <person name="Matturro B."/>
        </authorList>
    </citation>
    <scope>NUCLEOTIDE SEQUENCE</scope>
    <source>
        <strain evidence="2">Bin2</strain>
    </source>
</reference>
<feature type="transmembrane region" description="Helical" evidence="1">
    <location>
        <begin position="9"/>
        <end position="28"/>
    </location>
</feature>
<feature type="transmembrane region" description="Helical" evidence="1">
    <location>
        <begin position="221"/>
        <end position="238"/>
    </location>
</feature>
<feature type="transmembrane region" description="Helical" evidence="1">
    <location>
        <begin position="385"/>
        <end position="402"/>
    </location>
</feature>
<feature type="transmembrane region" description="Helical" evidence="1">
    <location>
        <begin position="360"/>
        <end position="379"/>
    </location>
</feature>
<accession>A0A843AN24</accession>
<feature type="transmembrane region" description="Helical" evidence="1">
    <location>
        <begin position="322"/>
        <end position="340"/>
    </location>
</feature>
<feature type="transmembrane region" description="Helical" evidence="1">
    <location>
        <begin position="181"/>
        <end position="214"/>
    </location>
</feature>
<feature type="transmembrane region" description="Helical" evidence="1">
    <location>
        <begin position="409"/>
        <end position="429"/>
    </location>
</feature>
<dbReference type="EMBL" id="JADIIL010000026">
    <property type="protein sequence ID" value="MBF4475248.1"/>
    <property type="molecule type" value="Genomic_DNA"/>
</dbReference>
<dbReference type="Proteomes" id="UP000606900">
    <property type="component" value="Unassembled WGS sequence"/>
</dbReference>
<sequence length="567" mass="65903">MNFNSYKKIYYIFLSFLIILFITSYEHVSTGGSFLYSNPFIFYLALPVVSTLLIYFLMNSKVINNVDVIMVFLLCMMMSLLFVLSVPIFPYGLDSIISVHSIDFTTLNGFSTSLLDQNLIFDATYSLPGLSILSSMLVWITELSSTKIAKLLPLLLTFIFFLIFYLFIYKNFDKKTSLISIILIYSFYSIITLGSQFANVVLAFPLVFLSWFLLFKRNKLRIIPIFILQILVVLTFVFTHHLTFLVFVLSLVFLQLFYYLSNKNNPNSIFVNFIVLSGVLMLAYYVYVYYGPLEIIGNSFIGQLTVEGKSATLPSSWNLSTVIQRLSWLVFLGFSSFFFYQEIKRDGLKNFLKMSYTPFLFVGGMLFLSSLLTLVVNAPFNFERISVFGWLFFIPATIHCFINSKKNFLKNLSFFFVCLLFIFGNISVIDSSNLDHSGDNEYSGQYKNWMKVQEYNSITWLSENNNINKQKIMGDDVSLRIYRSNRRKDIRFNAISLQDINKTNSVYIPNYIIIRKENFFTNVGGFYVNKEQTYEQSKISDDTYNKIINSNLIYNNNEVEIYRLFNN</sequence>
<feature type="transmembrane region" description="Helical" evidence="1">
    <location>
        <begin position="244"/>
        <end position="260"/>
    </location>
</feature>
<evidence type="ECO:0000256" key="1">
    <source>
        <dbReference type="SAM" id="Phobius"/>
    </source>
</evidence>
<organism evidence="2 3">
    <name type="scientific">Methanobacterium formicicum</name>
    <dbReference type="NCBI Taxonomy" id="2162"/>
    <lineage>
        <taxon>Archaea</taxon>
        <taxon>Methanobacteriati</taxon>
        <taxon>Methanobacteriota</taxon>
        <taxon>Methanomada group</taxon>
        <taxon>Methanobacteria</taxon>
        <taxon>Methanobacteriales</taxon>
        <taxon>Methanobacteriaceae</taxon>
        <taxon>Methanobacterium</taxon>
    </lineage>
</organism>
<feature type="transmembrane region" description="Helical" evidence="1">
    <location>
        <begin position="40"/>
        <end position="57"/>
    </location>
</feature>
<keyword evidence="1" id="KW-0472">Membrane</keyword>
<keyword evidence="1" id="KW-1133">Transmembrane helix</keyword>
<evidence type="ECO:0000313" key="2">
    <source>
        <dbReference type="EMBL" id="MBF4475248.1"/>
    </source>
</evidence>
<proteinExistence type="predicted"/>
<comment type="caution">
    <text evidence="2">The sequence shown here is derived from an EMBL/GenBank/DDBJ whole genome shotgun (WGS) entry which is preliminary data.</text>
</comment>
<name>A0A843AN24_METFO</name>
<gene>
    <name evidence="2" type="ORF">ISP06_07250</name>
</gene>